<dbReference type="SUPFAM" id="SSF81321">
    <property type="entry name" value="Family A G protein-coupled receptor-like"/>
    <property type="match status" value="1"/>
</dbReference>
<dbReference type="SMART" id="SM01381">
    <property type="entry name" value="7TM_GPCR_Srsx"/>
    <property type="match status" value="1"/>
</dbReference>
<evidence type="ECO:0000256" key="2">
    <source>
        <dbReference type="ARBA" id="ARBA00022475"/>
    </source>
</evidence>
<dbReference type="CDD" id="cd00637">
    <property type="entry name" value="7tm_classA_rhodopsin-like"/>
    <property type="match status" value="1"/>
</dbReference>
<dbReference type="Proteomes" id="UP001159427">
    <property type="component" value="Unassembled WGS sequence"/>
</dbReference>
<gene>
    <name evidence="12" type="ORF">PEVE_00037557</name>
</gene>
<keyword evidence="13" id="KW-1185">Reference proteome</keyword>
<evidence type="ECO:0000256" key="6">
    <source>
        <dbReference type="ARBA" id="ARBA00023136"/>
    </source>
</evidence>
<accession>A0ABN8MPZ8</accession>
<feature type="transmembrane region" description="Helical" evidence="10">
    <location>
        <begin position="102"/>
        <end position="123"/>
    </location>
</feature>
<evidence type="ECO:0000313" key="13">
    <source>
        <dbReference type="Proteomes" id="UP001159427"/>
    </source>
</evidence>
<keyword evidence="5 9" id="KW-0297">G-protein coupled receptor</keyword>
<dbReference type="PROSITE" id="PS50262">
    <property type="entry name" value="G_PROTEIN_RECEP_F1_2"/>
    <property type="match status" value="1"/>
</dbReference>
<evidence type="ECO:0000256" key="7">
    <source>
        <dbReference type="ARBA" id="ARBA00023170"/>
    </source>
</evidence>
<dbReference type="InterPro" id="IPR000276">
    <property type="entry name" value="GPCR_Rhodpsn"/>
</dbReference>
<dbReference type="Pfam" id="PF00001">
    <property type="entry name" value="7tm_1"/>
    <property type="match status" value="1"/>
</dbReference>
<dbReference type="PRINTS" id="PR00237">
    <property type="entry name" value="GPCRRHODOPSN"/>
</dbReference>
<dbReference type="PROSITE" id="PS00237">
    <property type="entry name" value="G_PROTEIN_RECEP_F1_1"/>
    <property type="match status" value="1"/>
</dbReference>
<name>A0ABN8MPZ8_9CNID</name>
<keyword evidence="3 9" id="KW-0812">Transmembrane</keyword>
<sequence>MAPNESTEGGPYIDLVFIMKSRSTAGYAIEATLFVLINLTALLGNLLVCLIFYRNPRLRSVTYLYIFALAVSDVAMATFCMPLVWGVFLVGEWRYPRVVCGMHGFAVLFLAFVSLQTIALLAFNRYCRVVKPWLFRRVFTQQFVLFSLTIVVLSAAFFLGLPLVTGWGFFRFHSGKITCVLEFHQPLTDKLYTGVLGVVNVVVPFSVIIFCYTKVFLKVKQHRQRFYSITSTLGHYHNSKISIEEIRITKTLFAIVLAFTLCWVPVFVIEFTDSVTGNHSLPRRVYLLNVFLVSISSAINPVLYGVLNRTFRMEYYRMWPCCCKCGVDLWDVPKDQKQIRQKRRGTSTY</sequence>
<evidence type="ECO:0000256" key="4">
    <source>
        <dbReference type="ARBA" id="ARBA00022989"/>
    </source>
</evidence>
<feature type="transmembrane region" description="Helical" evidence="10">
    <location>
        <begin position="65"/>
        <end position="90"/>
    </location>
</feature>
<dbReference type="Gene3D" id="1.20.1070.10">
    <property type="entry name" value="Rhodopsin 7-helix transmembrane proteins"/>
    <property type="match status" value="1"/>
</dbReference>
<comment type="subcellular location">
    <subcellularLocation>
        <location evidence="1">Cell membrane</location>
        <topology evidence="1">Multi-pass membrane protein</topology>
    </subcellularLocation>
</comment>
<dbReference type="PANTHER" id="PTHR22752">
    <property type="entry name" value="G PROTEIN-COUPLED RECEPTOR"/>
    <property type="match status" value="1"/>
</dbReference>
<keyword evidence="4 10" id="KW-1133">Transmembrane helix</keyword>
<keyword evidence="2" id="KW-1003">Cell membrane</keyword>
<feature type="transmembrane region" description="Helical" evidence="10">
    <location>
        <begin position="248"/>
        <end position="266"/>
    </location>
</feature>
<evidence type="ECO:0000256" key="1">
    <source>
        <dbReference type="ARBA" id="ARBA00004651"/>
    </source>
</evidence>
<feature type="transmembrane region" description="Helical" evidence="10">
    <location>
        <begin position="31"/>
        <end position="53"/>
    </location>
</feature>
<keyword evidence="8 9" id="KW-0807">Transducer</keyword>
<feature type="transmembrane region" description="Helical" evidence="10">
    <location>
        <begin position="191"/>
        <end position="217"/>
    </location>
</feature>
<comment type="caution">
    <text evidence="12">The sequence shown here is derived from an EMBL/GenBank/DDBJ whole genome shotgun (WGS) entry which is preliminary data.</text>
</comment>
<reference evidence="12 13" key="1">
    <citation type="submission" date="2022-05" db="EMBL/GenBank/DDBJ databases">
        <authorList>
            <consortium name="Genoscope - CEA"/>
            <person name="William W."/>
        </authorList>
    </citation>
    <scope>NUCLEOTIDE SEQUENCE [LARGE SCALE GENOMIC DNA]</scope>
</reference>
<dbReference type="InterPro" id="IPR017452">
    <property type="entry name" value="GPCR_Rhodpsn_7TM"/>
</dbReference>
<comment type="similarity">
    <text evidence="9">Belongs to the G-protein coupled receptor 1 family.</text>
</comment>
<feature type="transmembrane region" description="Helical" evidence="10">
    <location>
        <begin position="286"/>
        <end position="307"/>
    </location>
</feature>
<protein>
    <recommendedName>
        <fullName evidence="11">G-protein coupled receptors family 1 profile domain-containing protein</fullName>
    </recommendedName>
</protein>
<evidence type="ECO:0000313" key="12">
    <source>
        <dbReference type="EMBL" id="CAH3030212.1"/>
    </source>
</evidence>
<evidence type="ECO:0000256" key="8">
    <source>
        <dbReference type="ARBA" id="ARBA00023224"/>
    </source>
</evidence>
<evidence type="ECO:0000256" key="10">
    <source>
        <dbReference type="SAM" id="Phobius"/>
    </source>
</evidence>
<evidence type="ECO:0000259" key="11">
    <source>
        <dbReference type="PROSITE" id="PS50262"/>
    </source>
</evidence>
<dbReference type="EMBL" id="CALNXI010000619">
    <property type="protein sequence ID" value="CAH3030212.1"/>
    <property type="molecule type" value="Genomic_DNA"/>
</dbReference>
<keyword evidence="7 9" id="KW-0675">Receptor</keyword>
<proteinExistence type="inferred from homology"/>
<evidence type="ECO:0000256" key="9">
    <source>
        <dbReference type="RuleBase" id="RU000688"/>
    </source>
</evidence>
<organism evidence="12 13">
    <name type="scientific">Porites evermanni</name>
    <dbReference type="NCBI Taxonomy" id="104178"/>
    <lineage>
        <taxon>Eukaryota</taxon>
        <taxon>Metazoa</taxon>
        <taxon>Cnidaria</taxon>
        <taxon>Anthozoa</taxon>
        <taxon>Hexacorallia</taxon>
        <taxon>Scleractinia</taxon>
        <taxon>Fungiina</taxon>
        <taxon>Poritidae</taxon>
        <taxon>Porites</taxon>
    </lineage>
</organism>
<evidence type="ECO:0000256" key="5">
    <source>
        <dbReference type="ARBA" id="ARBA00023040"/>
    </source>
</evidence>
<feature type="transmembrane region" description="Helical" evidence="10">
    <location>
        <begin position="143"/>
        <end position="164"/>
    </location>
</feature>
<keyword evidence="6 10" id="KW-0472">Membrane</keyword>
<feature type="domain" description="G-protein coupled receptors family 1 profile" evidence="11">
    <location>
        <begin position="44"/>
        <end position="304"/>
    </location>
</feature>
<evidence type="ECO:0000256" key="3">
    <source>
        <dbReference type="ARBA" id="ARBA00022692"/>
    </source>
</evidence>